<feature type="transmembrane region" description="Helical" evidence="5">
    <location>
        <begin position="85"/>
        <end position="108"/>
    </location>
</feature>
<evidence type="ECO:0000313" key="6">
    <source>
        <dbReference type="EMBL" id="BDT04713.1"/>
    </source>
</evidence>
<feature type="transmembrane region" description="Helical" evidence="5">
    <location>
        <begin position="12"/>
        <end position="31"/>
    </location>
</feature>
<accession>A0ABM8BXW0</accession>
<evidence type="ECO:0000256" key="3">
    <source>
        <dbReference type="ARBA" id="ARBA00022989"/>
    </source>
</evidence>
<dbReference type="InterPro" id="IPR023271">
    <property type="entry name" value="Aquaporin-like"/>
</dbReference>
<name>A0ABM8BXW0_9MOLU</name>
<evidence type="ECO:0000256" key="2">
    <source>
        <dbReference type="ARBA" id="ARBA00022692"/>
    </source>
</evidence>
<reference evidence="6 7" key="1">
    <citation type="journal article" date="2022" name="Front. Microbiol.">
        <title>Male-killing mechanisms vary between Spiroplasma species.</title>
        <authorList>
            <person name="Arai H."/>
            <person name="Inoue M."/>
            <person name="Kageyama D."/>
        </authorList>
    </citation>
    <scope>NUCLEOTIDE SEQUENCE [LARGE SCALE GENOMIC DNA]</scope>
    <source>
        <strain evidence="7">sHm</strain>
    </source>
</reference>
<keyword evidence="4 5" id="KW-0472">Membrane</keyword>
<gene>
    <name evidence="6" type="ORF">SHM_23590</name>
</gene>
<comment type="subcellular location">
    <subcellularLocation>
        <location evidence="1">Membrane</location>
        <topology evidence="1">Multi-pass membrane protein</topology>
    </subcellularLocation>
</comment>
<dbReference type="SUPFAM" id="SSF81338">
    <property type="entry name" value="Aquaporin-like"/>
    <property type="match status" value="1"/>
</dbReference>
<evidence type="ECO:0000313" key="7">
    <source>
        <dbReference type="Proteomes" id="UP001163387"/>
    </source>
</evidence>
<organism evidence="6 7">
    <name type="scientific">Spiroplasma ixodetis</name>
    <dbReference type="NCBI Taxonomy" id="2141"/>
    <lineage>
        <taxon>Bacteria</taxon>
        <taxon>Bacillati</taxon>
        <taxon>Mycoplasmatota</taxon>
        <taxon>Mollicutes</taxon>
        <taxon>Entomoplasmatales</taxon>
        <taxon>Spiroplasmataceae</taxon>
        <taxon>Spiroplasma</taxon>
    </lineage>
</organism>
<evidence type="ECO:0000256" key="4">
    <source>
        <dbReference type="ARBA" id="ARBA00023136"/>
    </source>
</evidence>
<dbReference type="Proteomes" id="UP001163387">
    <property type="component" value="Chromosome"/>
</dbReference>
<evidence type="ECO:0000256" key="5">
    <source>
        <dbReference type="SAM" id="Phobius"/>
    </source>
</evidence>
<evidence type="ECO:0000256" key="1">
    <source>
        <dbReference type="ARBA" id="ARBA00004141"/>
    </source>
</evidence>
<sequence length="117" mass="13789">MPEVSQVIIGELFGTFILILLGNCVVANVLLKKRERTDVVNNIQICLKIIKLDENNFDFNMQLYLNLNTWKILVNNNTYFYNTKILIKASLISFILFFGFFKILILIYNNWMAVFIW</sequence>
<keyword evidence="2 5" id="KW-0812">Transmembrane</keyword>
<protein>
    <submittedName>
        <fullName evidence="6">Uncharacterized protein</fullName>
    </submittedName>
</protein>
<proteinExistence type="predicted"/>
<keyword evidence="7" id="KW-1185">Reference proteome</keyword>
<keyword evidence="3 5" id="KW-1133">Transmembrane helix</keyword>
<dbReference type="EMBL" id="AP026933">
    <property type="protein sequence ID" value="BDT04713.1"/>
    <property type="molecule type" value="Genomic_DNA"/>
</dbReference>